<dbReference type="EMBL" id="JAPQKQ010000006">
    <property type="protein sequence ID" value="KAJ5192637.1"/>
    <property type="molecule type" value="Genomic_DNA"/>
</dbReference>
<accession>A0A9W9MA17</accession>
<keyword evidence="2" id="KW-1133">Transmembrane helix</keyword>
<keyword evidence="2" id="KW-0472">Membrane</keyword>
<protein>
    <submittedName>
        <fullName evidence="3">Uncharacterized protein</fullName>
    </submittedName>
</protein>
<evidence type="ECO:0000256" key="1">
    <source>
        <dbReference type="SAM" id="MobiDB-lite"/>
    </source>
</evidence>
<reference evidence="3" key="1">
    <citation type="submission" date="2022-11" db="EMBL/GenBank/DDBJ databases">
        <authorList>
            <person name="Petersen C."/>
        </authorList>
    </citation>
    <scope>NUCLEOTIDE SEQUENCE</scope>
    <source>
        <strain evidence="3">IBT 20477</strain>
    </source>
</reference>
<evidence type="ECO:0000313" key="3">
    <source>
        <dbReference type="EMBL" id="KAJ5192637.1"/>
    </source>
</evidence>
<proteinExistence type="predicted"/>
<comment type="caution">
    <text evidence="3">The sequence shown here is derived from an EMBL/GenBank/DDBJ whole genome shotgun (WGS) entry which is preliminary data.</text>
</comment>
<feature type="compositionally biased region" description="Polar residues" evidence="1">
    <location>
        <begin position="93"/>
        <end position="103"/>
    </location>
</feature>
<feature type="transmembrane region" description="Helical" evidence="2">
    <location>
        <begin position="12"/>
        <end position="30"/>
    </location>
</feature>
<evidence type="ECO:0000256" key="2">
    <source>
        <dbReference type="SAM" id="Phobius"/>
    </source>
</evidence>
<sequence>MSENLVSRPGFWALLAVVTVCIAGGAGYFIRRWLASKEKGSEGIPLRNIGTGEQREETCGNLPAGDDVEGRLLVVTPATPTTPTPPKRKRRLTSSNLSGGSTVVRNGLHGLKESFGIDSPAGVAGLSC</sequence>
<name>A0A9W9MA17_9EURO</name>
<feature type="region of interest" description="Disordered" evidence="1">
    <location>
        <begin position="76"/>
        <end position="103"/>
    </location>
</feature>
<organism evidence="3 4">
    <name type="scientific">Penicillium cf. viridicatum</name>
    <dbReference type="NCBI Taxonomy" id="2972119"/>
    <lineage>
        <taxon>Eukaryota</taxon>
        <taxon>Fungi</taxon>
        <taxon>Dikarya</taxon>
        <taxon>Ascomycota</taxon>
        <taxon>Pezizomycotina</taxon>
        <taxon>Eurotiomycetes</taxon>
        <taxon>Eurotiomycetidae</taxon>
        <taxon>Eurotiales</taxon>
        <taxon>Aspergillaceae</taxon>
        <taxon>Penicillium</taxon>
    </lineage>
</organism>
<keyword evidence="2" id="KW-0812">Transmembrane</keyword>
<keyword evidence="4" id="KW-1185">Reference proteome</keyword>
<dbReference type="AlphaFoldDB" id="A0A9W9MA17"/>
<evidence type="ECO:0000313" key="4">
    <source>
        <dbReference type="Proteomes" id="UP001150942"/>
    </source>
</evidence>
<dbReference type="OrthoDB" id="4345211at2759"/>
<reference evidence="3" key="2">
    <citation type="journal article" date="2023" name="IMA Fungus">
        <title>Comparative genomic study of the Penicillium genus elucidates a diverse pangenome and 15 lateral gene transfer events.</title>
        <authorList>
            <person name="Petersen C."/>
            <person name="Sorensen T."/>
            <person name="Nielsen M.R."/>
            <person name="Sondergaard T.E."/>
            <person name="Sorensen J.L."/>
            <person name="Fitzpatrick D.A."/>
            <person name="Frisvad J.C."/>
            <person name="Nielsen K.L."/>
        </authorList>
    </citation>
    <scope>NUCLEOTIDE SEQUENCE</scope>
    <source>
        <strain evidence="3">IBT 20477</strain>
    </source>
</reference>
<dbReference type="Proteomes" id="UP001150942">
    <property type="component" value="Unassembled WGS sequence"/>
</dbReference>
<gene>
    <name evidence="3" type="ORF">N7449_008779</name>
</gene>